<gene>
    <name evidence="2" type="ORF">B5807_07956</name>
</gene>
<dbReference type="InParanoid" id="A0A1Y2LZ26"/>
<reference evidence="2 3" key="1">
    <citation type="journal article" date="2017" name="Genome Announc.">
        <title>Genome sequence of the saprophytic ascomycete Epicoccum nigrum ICMP 19927 strain isolated from New Zealand.</title>
        <authorList>
            <person name="Fokin M."/>
            <person name="Fleetwood D."/>
            <person name="Weir B.S."/>
            <person name="Villas-Boas S.G."/>
        </authorList>
    </citation>
    <scope>NUCLEOTIDE SEQUENCE [LARGE SCALE GENOMIC DNA]</scope>
    <source>
        <strain evidence="2 3">ICMP 19927</strain>
    </source>
</reference>
<dbReference type="Proteomes" id="UP000193240">
    <property type="component" value="Unassembled WGS sequence"/>
</dbReference>
<sequence>MYRRNPSRLSAHLEHHYSSSVPTSVMAPICRARLLSDLSGQTACDKEATSTDRRLCAFHSRQCQALYRGYKKRNAELDVLSENLPSYYKEKKGSVVSQEYADIADEATLKPLYSYLLKKYQLLDRVIRARKLHHSHFFAIDNDYGHQKYLDQLLNDKQNMSRALERLGKRIATVMYEQKQWFDWVKEAQAKEEKEGETESKKVKLEALLFQRHRKEVKRQQREMMAKEAQKQQEQYLDETYKQRLSDMSEDEQDEWDPIKDVYGFERENYVELIKYFLMLKDHGSNDPAQDVLDSNDTPRIENATQPAAPTKALSKSAKKRVKKINAETKKLADPMSQTGEGRGPSVIEMETRAQMRDRLRTPVKYERGTGWYVQGAGPTGLSAETPVIPEDEIEQLLDEVAEIKNFIFCRLLLAQSTLLPAALKAESIEEFIGKEEVTRENLRDLCLKLERPGLQDVRDACADFIRERDGVEDLEEPDIKDDQDDDDYDDTYRTPSKYRIKVKSSKLPENYKTKREKIAKKAKKTPSAMFEGEEGEGGAIDFGKVTNENQYARKRTRIKICGRYMYNYPSEKVLTRGGWLHFSIIAKDSDLHDAVELCRNWNEFFELSTLCLYQYFPSPKWARFIGDLPRQQLLQLGFIPYFHTDKAESVTNYFQTGSRGMTRRAHQHTEMRNFVCAHIKRDDPISRRFIQYLSMESWELRVLVRDAKNGRVLISPPDSELWLVREKSGWGRASRNEYEVLGEVGPKFFESMDKSRKWRFGFKEFYDVYIWDSSPGRSFFILQRKIEEVLTRAMRVRELKDMFSQVAPILKTLVREPETDRVRSIKPDEKVESLWDGLNKTAQAYSWSPHDGSKEPREGFVDSYKYTEADELEDAILFPYEAVPGSLPNDLYRHVPSAMEMFETEPIDIRRFAGDLDTDDEVDSADEVDSSDATDIGEVEDDDDSDWEDESDDAYEHVMEGETGSGQRPDFVTAMDVLNDQFKIMKRAPDYFLSILRNTDGLSARQIPKSIRTKPADLMGCCRYALRCQQEYDHSPEGMEADFFRHIDRQKSKVFKQSFHLGDTEPDALNRYVEHKFMVDAMDTFIMERGGLDTGPFELCKTMNMAKMFLEERRIVDDAFRAYASIAVFFEGDAFLASEFGEPWRDTKLLDQEERAKHVPDRRTHMSNKSMPQEFWKGWDDLLRQNRRSEGDVVDDIFPMEWRKAIRPIVVKLFKAGVIGSAYSGYAAGVATAAAEPGRGLDMYIDFRVGIPLDKIVSHLGDPSSLDRDYVVRTIKDFKADNPAARFSVLRLWSSPHFYPLMLGYDKRGMCSFLDDRGRCWEWKFIPKDMPFSEWSVHHQLKLRLQPYEGVWGKQAWVAKDLVVVMGKDEKELRRFSEAATWAVQTKPWRLEVDFWRSFVNVDEKFLEGLDPRWLT</sequence>
<feature type="region of interest" description="Disordered" evidence="1">
    <location>
        <begin position="919"/>
        <end position="954"/>
    </location>
</feature>
<accession>A0A1Y2LZ26</accession>
<dbReference type="OMA" id="CRNWAEF"/>
<name>A0A1Y2LZ26_EPING</name>
<feature type="region of interest" description="Disordered" evidence="1">
    <location>
        <begin position="289"/>
        <end position="320"/>
    </location>
</feature>
<evidence type="ECO:0000256" key="1">
    <source>
        <dbReference type="SAM" id="MobiDB-lite"/>
    </source>
</evidence>
<evidence type="ECO:0000313" key="3">
    <source>
        <dbReference type="Proteomes" id="UP000193240"/>
    </source>
</evidence>
<proteinExistence type="predicted"/>
<organism evidence="2 3">
    <name type="scientific">Epicoccum nigrum</name>
    <name type="common">Soil fungus</name>
    <name type="synonym">Epicoccum purpurascens</name>
    <dbReference type="NCBI Taxonomy" id="105696"/>
    <lineage>
        <taxon>Eukaryota</taxon>
        <taxon>Fungi</taxon>
        <taxon>Dikarya</taxon>
        <taxon>Ascomycota</taxon>
        <taxon>Pezizomycotina</taxon>
        <taxon>Dothideomycetes</taxon>
        <taxon>Pleosporomycetidae</taxon>
        <taxon>Pleosporales</taxon>
        <taxon>Pleosporineae</taxon>
        <taxon>Didymellaceae</taxon>
        <taxon>Epicoccum</taxon>
    </lineage>
</organism>
<evidence type="ECO:0000313" key="2">
    <source>
        <dbReference type="EMBL" id="OSS48437.1"/>
    </source>
</evidence>
<feature type="compositionally biased region" description="Polar residues" evidence="1">
    <location>
        <begin position="293"/>
        <end position="308"/>
    </location>
</feature>
<dbReference type="EMBL" id="KZ107846">
    <property type="protein sequence ID" value="OSS48437.1"/>
    <property type="molecule type" value="Genomic_DNA"/>
</dbReference>
<feature type="region of interest" description="Disordered" evidence="1">
    <location>
        <begin position="473"/>
        <end position="492"/>
    </location>
</feature>
<feature type="compositionally biased region" description="Acidic residues" evidence="1">
    <location>
        <begin position="473"/>
        <end position="490"/>
    </location>
</feature>
<protein>
    <submittedName>
        <fullName evidence="2">Uncharacterized protein</fullName>
    </submittedName>
</protein>
<keyword evidence="3" id="KW-1185">Reference proteome</keyword>